<keyword evidence="4 6" id="KW-0472">Membrane</keyword>
<evidence type="ECO:0000256" key="6">
    <source>
        <dbReference type="SAM" id="Phobius"/>
    </source>
</evidence>
<evidence type="ECO:0000256" key="2">
    <source>
        <dbReference type="ARBA" id="ARBA00022692"/>
    </source>
</evidence>
<sequence>MPMAMAVATRRHPGRPPGRHLGAAGATRYGEGMTFNSNADVSGSGAKRRGPGGGVIAGGVGGLGAIAVILLQIFTGADFSSLLGGMGGGTEAGPETDIANCETGADANASIDCRLAGGSKSINTYWASQVQGYRAPQLIIVDESTPTACGTASNATGPFYCPPEETVYIDPTFFQVLEQQFGDEAGPLAQLYVLAHEYGHHIQQITGIFDQYPSNGAGPYSNGVRSELQADCFAGAWVQGAADQKDDKGVAYLQRPSDDQIRDALDAAAAVGDDHIQAKSGQVNPESWTHGSSEQRQRWFTQGLNGGPGACDTFSVGNNL</sequence>
<dbReference type="SUPFAM" id="SSF55486">
    <property type="entry name" value="Metalloproteases ('zincins'), catalytic domain"/>
    <property type="match status" value="1"/>
</dbReference>
<reference evidence="7 8" key="1">
    <citation type="submission" date="2019-06" db="EMBL/GenBank/DDBJ databases">
        <title>Sequencing the genomes of 1000 actinobacteria strains.</title>
        <authorList>
            <person name="Klenk H.-P."/>
        </authorList>
    </citation>
    <scope>NUCLEOTIDE SEQUENCE [LARGE SCALE GENOMIC DNA]</scope>
    <source>
        <strain evidence="7 8">DSM 20427</strain>
    </source>
</reference>
<dbReference type="GO" id="GO:0016020">
    <property type="term" value="C:membrane"/>
    <property type="evidence" value="ECO:0007669"/>
    <property type="project" value="UniProtKB-SubCell"/>
</dbReference>
<comment type="subcellular location">
    <subcellularLocation>
        <location evidence="1">Membrane</location>
        <topology evidence="1">Single-pass membrane protein</topology>
    </subcellularLocation>
</comment>
<feature type="region of interest" description="Disordered" evidence="5">
    <location>
        <begin position="1"/>
        <end position="20"/>
    </location>
</feature>
<dbReference type="Pfam" id="PF04228">
    <property type="entry name" value="Zn_peptidase"/>
    <property type="match status" value="1"/>
</dbReference>
<evidence type="ECO:0000256" key="4">
    <source>
        <dbReference type="ARBA" id="ARBA00023136"/>
    </source>
</evidence>
<feature type="transmembrane region" description="Helical" evidence="6">
    <location>
        <begin position="54"/>
        <end position="74"/>
    </location>
</feature>
<dbReference type="InterPro" id="IPR007343">
    <property type="entry name" value="Uncharacterised_pept_Zn_put"/>
</dbReference>
<evidence type="ECO:0000256" key="3">
    <source>
        <dbReference type="ARBA" id="ARBA00022989"/>
    </source>
</evidence>
<dbReference type="EMBL" id="VFPS01000003">
    <property type="protein sequence ID" value="TQM98061.1"/>
    <property type="molecule type" value="Genomic_DNA"/>
</dbReference>
<name>A0A543KSN2_9MICO</name>
<proteinExistence type="predicted"/>
<evidence type="ECO:0000256" key="5">
    <source>
        <dbReference type="SAM" id="MobiDB-lite"/>
    </source>
</evidence>
<feature type="compositionally biased region" description="Basic residues" evidence="5">
    <location>
        <begin position="9"/>
        <end position="18"/>
    </location>
</feature>
<keyword evidence="3 6" id="KW-1133">Transmembrane helix</keyword>
<dbReference type="AlphaFoldDB" id="A0A543KSN2"/>
<gene>
    <name evidence="7" type="ORF">FHX68_2085</name>
</gene>
<dbReference type="Proteomes" id="UP000319804">
    <property type="component" value="Unassembled WGS sequence"/>
</dbReference>
<dbReference type="PANTHER" id="PTHR30168:SF0">
    <property type="entry name" value="INNER MEMBRANE PROTEIN"/>
    <property type="match status" value="1"/>
</dbReference>
<dbReference type="PANTHER" id="PTHR30168">
    <property type="entry name" value="PUTATIVE MEMBRANE PROTEIN YPFJ"/>
    <property type="match status" value="1"/>
</dbReference>
<protein>
    <recommendedName>
        <fullName evidence="9">Neutral zinc metallopeptidase</fullName>
    </recommendedName>
</protein>
<keyword evidence="8" id="KW-1185">Reference proteome</keyword>
<comment type="caution">
    <text evidence="7">The sequence shown here is derived from an EMBL/GenBank/DDBJ whole genome shotgun (WGS) entry which is preliminary data.</text>
</comment>
<evidence type="ECO:0000256" key="1">
    <source>
        <dbReference type="ARBA" id="ARBA00004167"/>
    </source>
</evidence>
<accession>A0A543KSN2</accession>
<evidence type="ECO:0008006" key="9">
    <source>
        <dbReference type="Google" id="ProtNLM"/>
    </source>
</evidence>
<evidence type="ECO:0000313" key="7">
    <source>
        <dbReference type="EMBL" id="TQM98061.1"/>
    </source>
</evidence>
<keyword evidence="2 6" id="KW-0812">Transmembrane</keyword>
<organism evidence="7 8">
    <name type="scientific">Microbacterium lacticum</name>
    <dbReference type="NCBI Taxonomy" id="33885"/>
    <lineage>
        <taxon>Bacteria</taxon>
        <taxon>Bacillati</taxon>
        <taxon>Actinomycetota</taxon>
        <taxon>Actinomycetes</taxon>
        <taxon>Micrococcales</taxon>
        <taxon>Microbacteriaceae</taxon>
        <taxon>Microbacterium</taxon>
    </lineage>
</organism>
<evidence type="ECO:0000313" key="8">
    <source>
        <dbReference type="Proteomes" id="UP000319804"/>
    </source>
</evidence>